<accession>A0A210QRI7</accession>
<dbReference type="OrthoDB" id="10267127at2759"/>
<evidence type="ECO:0000256" key="1">
    <source>
        <dbReference type="SAM" id="MobiDB-lite"/>
    </source>
</evidence>
<gene>
    <name evidence="2" type="ORF">KP79_PYT09871</name>
</gene>
<dbReference type="STRING" id="6573.A0A210QRI7"/>
<proteinExistence type="predicted"/>
<dbReference type="EMBL" id="NEDP02002277">
    <property type="protein sequence ID" value="OWF51352.1"/>
    <property type="molecule type" value="Genomic_DNA"/>
</dbReference>
<dbReference type="PANTHER" id="PTHR15435:SF2">
    <property type="entry name" value="KICSTOR COMPLEX PROTEIN KAPTIN"/>
    <property type="match status" value="1"/>
</dbReference>
<dbReference type="GO" id="GO:1904262">
    <property type="term" value="P:negative regulation of TORC1 signaling"/>
    <property type="evidence" value="ECO:0007669"/>
    <property type="project" value="TreeGrafter"/>
</dbReference>
<dbReference type="GO" id="GO:0034198">
    <property type="term" value="P:cellular response to amino acid starvation"/>
    <property type="evidence" value="ECO:0007669"/>
    <property type="project" value="TreeGrafter"/>
</dbReference>
<dbReference type="GO" id="GO:0030027">
    <property type="term" value="C:lamellipodium"/>
    <property type="evidence" value="ECO:0007669"/>
    <property type="project" value="TreeGrafter"/>
</dbReference>
<feature type="region of interest" description="Disordered" evidence="1">
    <location>
        <begin position="373"/>
        <end position="398"/>
    </location>
</feature>
<protein>
    <submittedName>
        <fullName evidence="2">Kaptin</fullName>
    </submittedName>
</protein>
<comment type="caution">
    <text evidence="2">The sequence shown here is derived from an EMBL/GenBank/DDBJ whole genome shotgun (WGS) entry which is preliminary data.</text>
</comment>
<name>A0A210QRI7_MIZYE</name>
<dbReference type="InterPro" id="IPR029982">
    <property type="entry name" value="Kptn"/>
</dbReference>
<evidence type="ECO:0000313" key="2">
    <source>
        <dbReference type="EMBL" id="OWF51352.1"/>
    </source>
</evidence>
<organism evidence="2 3">
    <name type="scientific">Mizuhopecten yessoensis</name>
    <name type="common">Japanese scallop</name>
    <name type="synonym">Patinopecten yessoensis</name>
    <dbReference type="NCBI Taxonomy" id="6573"/>
    <lineage>
        <taxon>Eukaryota</taxon>
        <taxon>Metazoa</taxon>
        <taxon>Spiralia</taxon>
        <taxon>Lophotrochozoa</taxon>
        <taxon>Mollusca</taxon>
        <taxon>Bivalvia</taxon>
        <taxon>Autobranchia</taxon>
        <taxon>Pteriomorphia</taxon>
        <taxon>Pectinida</taxon>
        <taxon>Pectinoidea</taxon>
        <taxon>Pectinidae</taxon>
        <taxon>Mizuhopecten</taxon>
    </lineage>
</organism>
<keyword evidence="3" id="KW-1185">Reference proteome</keyword>
<dbReference type="GO" id="GO:0015629">
    <property type="term" value="C:actin cytoskeleton"/>
    <property type="evidence" value="ECO:0007669"/>
    <property type="project" value="InterPro"/>
</dbReference>
<dbReference type="PANTHER" id="PTHR15435">
    <property type="entry name" value="KICSTOR COMPLEX PROTEIN KAPTIN"/>
    <property type="match status" value="1"/>
</dbReference>
<dbReference type="GO" id="GO:0051015">
    <property type="term" value="F:actin filament binding"/>
    <property type="evidence" value="ECO:0007669"/>
    <property type="project" value="TreeGrafter"/>
</dbReference>
<dbReference type="AlphaFoldDB" id="A0A210QRI7"/>
<evidence type="ECO:0000313" key="3">
    <source>
        <dbReference type="Proteomes" id="UP000242188"/>
    </source>
</evidence>
<dbReference type="Proteomes" id="UP000242188">
    <property type="component" value="Unassembled WGS sequence"/>
</dbReference>
<sequence length="534" mass="59469">MDQRGWRWTDAHFCSLPSQAALYGITTTPQTNVYTHAKVIEPEGSNKLLVASLTGKIVSVEYQRNAKKLKPSTKEVQFTYIPGDAELVSLDVATRTSQQGSGLLIGITFLKQTQTEDGEHTCMQYLNLYSFSQSEEDSHYVDSVAQTCVTLELDFMPYQLIHTECVTDDDMETVFLLSGNDQKIHMYREDHVAPVLRFKEEDIENYFPELCSPGSSVFCTFPVVVVLKGWEGMFDSPITCVKIFNPDNQVSFPEFMQDTEGKNNSVQEESPAVYNLLVMSSLEPTVVYRNILANGLDNALYLPGSCNYDIPLCACVADIDFDGCNEILVGTYGQELLAYKLMQEDDQIPMLQKSPSIMKSKISSPANISSYIGGEPAASPRQRNLTGSGHTGRDPRGAITLPRKAKSQENLCSSLPKNQDTILRGELSEEDLNETVSDRKLCYKLLWQRSFASPVVGVDRVDIMGDGMDDMVVVTLRGVHVIQPELGEVAQVCLERLRNLALSRESNEEDIEGHIQLNIDSQLTTENCSPETIT</sequence>
<dbReference type="GO" id="GO:0007015">
    <property type="term" value="P:actin filament organization"/>
    <property type="evidence" value="ECO:0007669"/>
    <property type="project" value="InterPro"/>
</dbReference>
<reference evidence="2 3" key="1">
    <citation type="journal article" date="2017" name="Nat. Ecol. Evol.">
        <title>Scallop genome provides insights into evolution of bilaterian karyotype and development.</title>
        <authorList>
            <person name="Wang S."/>
            <person name="Zhang J."/>
            <person name="Jiao W."/>
            <person name="Li J."/>
            <person name="Xun X."/>
            <person name="Sun Y."/>
            <person name="Guo X."/>
            <person name="Huan P."/>
            <person name="Dong B."/>
            <person name="Zhang L."/>
            <person name="Hu X."/>
            <person name="Sun X."/>
            <person name="Wang J."/>
            <person name="Zhao C."/>
            <person name="Wang Y."/>
            <person name="Wang D."/>
            <person name="Huang X."/>
            <person name="Wang R."/>
            <person name="Lv J."/>
            <person name="Li Y."/>
            <person name="Zhang Z."/>
            <person name="Liu B."/>
            <person name="Lu W."/>
            <person name="Hui Y."/>
            <person name="Liang J."/>
            <person name="Zhou Z."/>
            <person name="Hou R."/>
            <person name="Li X."/>
            <person name="Liu Y."/>
            <person name="Li H."/>
            <person name="Ning X."/>
            <person name="Lin Y."/>
            <person name="Zhao L."/>
            <person name="Xing Q."/>
            <person name="Dou J."/>
            <person name="Li Y."/>
            <person name="Mao J."/>
            <person name="Guo H."/>
            <person name="Dou H."/>
            <person name="Li T."/>
            <person name="Mu C."/>
            <person name="Jiang W."/>
            <person name="Fu Q."/>
            <person name="Fu X."/>
            <person name="Miao Y."/>
            <person name="Liu J."/>
            <person name="Yu Q."/>
            <person name="Li R."/>
            <person name="Liao H."/>
            <person name="Li X."/>
            <person name="Kong Y."/>
            <person name="Jiang Z."/>
            <person name="Chourrout D."/>
            <person name="Li R."/>
            <person name="Bao Z."/>
        </authorList>
    </citation>
    <scope>NUCLEOTIDE SEQUENCE [LARGE SCALE GENOMIC DNA]</scope>
    <source>
        <strain evidence="2 3">PY_sf001</strain>
    </source>
</reference>